<protein>
    <recommendedName>
        <fullName evidence="1">HAT C-terminal dimerisation domain-containing protein</fullName>
    </recommendedName>
</protein>
<dbReference type="GO" id="GO:0046983">
    <property type="term" value="F:protein dimerization activity"/>
    <property type="evidence" value="ECO:0007669"/>
    <property type="project" value="InterPro"/>
</dbReference>
<feature type="domain" description="HAT C-terminal dimerisation" evidence="1">
    <location>
        <begin position="1"/>
        <end position="54"/>
    </location>
</feature>
<dbReference type="STRING" id="914234.M2QF03"/>
<gene>
    <name evidence="2" type="ORF">CERSUDRAFT_61028</name>
</gene>
<evidence type="ECO:0000259" key="1">
    <source>
        <dbReference type="Pfam" id="PF05699"/>
    </source>
</evidence>
<dbReference type="Pfam" id="PF05699">
    <property type="entry name" value="Dimer_Tnp_hAT"/>
    <property type="match status" value="1"/>
</dbReference>
<evidence type="ECO:0000313" key="2">
    <source>
        <dbReference type="EMBL" id="EMD30590.1"/>
    </source>
</evidence>
<dbReference type="AlphaFoldDB" id="M2QF03"/>
<keyword evidence="3" id="KW-1185">Reference proteome</keyword>
<dbReference type="EMBL" id="KB445975">
    <property type="protein sequence ID" value="EMD30590.1"/>
    <property type="molecule type" value="Genomic_DNA"/>
</dbReference>
<dbReference type="HOGENOM" id="CLU_009123_11_0_1"/>
<evidence type="ECO:0000313" key="3">
    <source>
        <dbReference type="Proteomes" id="UP000016930"/>
    </source>
</evidence>
<organism evidence="2 3">
    <name type="scientific">Ceriporiopsis subvermispora (strain B)</name>
    <name type="common">White-rot fungus</name>
    <name type="synonym">Gelatoporia subvermispora</name>
    <dbReference type="NCBI Taxonomy" id="914234"/>
    <lineage>
        <taxon>Eukaryota</taxon>
        <taxon>Fungi</taxon>
        <taxon>Dikarya</taxon>
        <taxon>Basidiomycota</taxon>
        <taxon>Agaricomycotina</taxon>
        <taxon>Agaricomycetes</taxon>
        <taxon>Polyporales</taxon>
        <taxon>Gelatoporiaceae</taxon>
        <taxon>Gelatoporia</taxon>
    </lineage>
</organism>
<sequence>YPRLSRMALDYLILSATSVAVERIFSRGRLLLSHIRNGLSGESVRALLCLGEWYRHGLLKDKHILEVTRDADEDADQI</sequence>
<dbReference type="SUPFAM" id="SSF53098">
    <property type="entry name" value="Ribonuclease H-like"/>
    <property type="match status" value="1"/>
</dbReference>
<name>M2QF03_CERS8</name>
<feature type="non-terminal residue" evidence="2">
    <location>
        <position position="1"/>
    </location>
</feature>
<dbReference type="Proteomes" id="UP000016930">
    <property type="component" value="Unassembled WGS sequence"/>
</dbReference>
<proteinExistence type="predicted"/>
<dbReference type="OrthoDB" id="2793904at2759"/>
<dbReference type="InterPro" id="IPR008906">
    <property type="entry name" value="HATC_C_dom"/>
</dbReference>
<reference evidence="2 3" key="1">
    <citation type="journal article" date="2012" name="Proc. Natl. Acad. Sci. U.S.A.">
        <title>Comparative genomics of Ceriporiopsis subvermispora and Phanerochaete chrysosporium provide insight into selective ligninolysis.</title>
        <authorList>
            <person name="Fernandez-Fueyo E."/>
            <person name="Ruiz-Duenas F.J."/>
            <person name="Ferreira P."/>
            <person name="Floudas D."/>
            <person name="Hibbett D.S."/>
            <person name="Canessa P."/>
            <person name="Larrondo L.F."/>
            <person name="James T.Y."/>
            <person name="Seelenfreund D."/>
            <person name="Lobos S."/>
            <person name="Polanco R."/>
            <person name="Tello M."/>
            <person name="Honda Y."/>
            <person name="Watanabe T."/>
            <person name="Watanabe T."/>
            <person name="Ryu J.S."/>
            <person name="Kubicek C.P."/>
            <person name="Schmoll M."/>
            <person name="Gaskell J."/>
            <person name="Hammel K.E."/>
            <person name="St John F.J."/>
            <person name="Vanden Wymelenberg A."/>
            <person name="Sabat G."/>
            <person name="Splinter BonDurant S."/>
            <person name="Syed K."/>
            <person name="Yadav J.S."/>
            <person name="Doddapaneni H."/>
            <person name="Subramanian V."/>
            <person name="Lavin J.L."/>
            <person name="Oguiza J.A."/>
            <person name="Perez G."/>
            <person name="Pisabarro A.G."/>
            <person name="Ramirez L."/>
            <person name="Santoyo F."/>
            <person name="Master E."/>
            <person name="Coutinho P.M."/>
            <person name="Henrissat B."/>
            <person name="Lombard V."/>
            <person name="Magnuson J.K."/>
            <person name="Kuees U."/>
            <person name="Hori C."/>
            <person name="Igarashi K."/>
            <person name="Samejima M."/>
            <person name="Held B.W."/>
            <person name="Barry K.W."/>
            <person name="LaButti K.M."/>
            <person name="Lapidus A."/>
            <person name="Lindquist E.A."/>
            <person name="Lucas S.M."/>
            <person name="Riley R."/>
            <person name="Salamov A.A."/>
            <person name="Hoffmeister D."/>
            <person name="Schwenk D."/>
            <person name="Hadar Y."/>
            <person name="Yarden O."/>
            <person name="de Vries R.P."/>
            <person name="Wiebenga A."/>
            <person name="Stenlid J."/>
            <person name="Eastwood D."/>
            <person name="Grigoriev I.V."/>
            <person name="Berka R.M."/>
            <person name="Blanchette R.A."/>
            <person name="Kersten P."/>
            <person name="Martinez A.T."/>
            <person name="Vicuna R."/>
            <person name="Cullen D."/>
        </authorList>
    </citation>
    <scope>NUCLEOTIDE SEQUENCE [LARGE SCALE GENOMIC DNA]</scope>
    <source>
        <strain evidence="2 3">B</strain>
    </source>
</reference>
<dbReference type="InterPro" id="IPR012337">
    <property type="entry name" value="RNaseH-like_sf"/>
</dbReference>
<accession>M2QF03</accession>